<sequence>MSMINLSVVSCVVCVDTSDESRLKNVSHRSPFRFPWLVGRLSFYFFIHPPPPPPLPSPPPPPPPPLCRHRRHSVAAAAATLSPPPPSLSAECVNI</sequence>
<reference evidence="1 2" key="1">
    <citation type="submission" date="2015-01" db="EMBL/GenBank/DDBJ databases">
        <title>Evolution of Trichinella species and genotypes.</title>
        <authorList>
            <person name="Korhonen P.K."/>
            <person name="Edoardo P."/>
            <person name="Giuseppe L.R."/>
            <person name="Gasser R.B."/>
        </authorList>
    </citation>
    <scope>NUCLEOTIDE SEQUENCE [LARGE SCALE GENOMIC DNA]</scope>
    <source>
        <strain evidence="1">ISS417</strain>
    </source>
</reference>
<accession>A0A0V0TU88</accession>
<keyword evidence="2" id="KW-1185">Reference proteome</keyword>
<organism evidence="1 2">
    <name type="scientific">Trichinella murrelli</name>
    <dbReference type="NCBI Taxonomy" id="144512"/>
    <lineage>
        <taxon>Eukaryota</taxon>
        <taxon>Metazoa</taxon>
        <taxon>Ecdysozoa</taxon>
        <taxon>Nematoda</taxon>
        <taxon>Enoplea</taxon>
        <taxon>Dorylaimia</taxon>
        <taxon>Trichinellida</taxon>
        <taxon>Trichinellidae</taxon>
        <taxon>Trichinella</taxon>
    </lineage>
</organism>
<name>A0A0V0TU88_9BILA</name>
<dbReference type="EMBL" id="JYDJ01000139">
    <property type="protein sequence ID" value="KRX42628.1"/>
    <property type="molecule type" value="Genomic_DNA"/>
</dbReference>
<proteinExistence type="predicted"/>
<evidence type="ECO:0000313" key="2">
    <source>
        <dbReference type="Proteomes" id="UP000055048"/>
    </source>
</evidence>
<dbReference type="Proteomes" id="UP000055048">
    <property type="component" value="Unassembled WGS sequence"/>
</dbReference>
<protein>
    <submittedName>
        <fullName evidence="1">Uncharacterized protein</fullName>
    </submittedName>
</protein>
<evidence type="ECO:0000313" key="1">
    <source>
        <dbReference type="EMBL" id="KRX42628.1"/>
    </source>
</evidence>
<comment type="caution">
    <text evidence="1">The sequence shown here is derived from an EMBL/GenBank/DDBJ whole genome shotgun (WGS) entry which is preliminary data.</text>
</comment>
<dbReference type="AlphaFoldDB" id="A0A0V0TU88"/>
<gene>
    <name evidence="1" type="ORF">T05_15650</name>
</gene>